<gene>
    <name evidence="8" type="ORF">QBC36DRAFT_293057</name>
</gene>
<keyword evidence="3 5" id="KW-0378">Hydrolase</keyword>
<feature type="active site" description="Charge relay system" evidence="5">
    <location>
        <position position="235"/>
    </location>
</feature>
<dbReference type="InterPro" id="IPR000209">
    <property type="entry name" value="Peptidase_S8/S53_dom"/>
</dbReference>
<comment type="similarity">
    <text evidence="1 5 6">Belongs to the peptidase S8 family.</text>
</comment>
<name>A0AAN7A4J7_9PEZI</name>
<keyword evidence="2 5" id="KW-0645">Protease</keyword>
<dbReference type="GO" id="GO:0006508">
    <property type="term" value="P:proteolysis"/>
    <property type="evidence" value="ECO:0007669"/>
    <property type="project" value="UniProtKB-KW"/>
</dbReference>
<dbReference type="SUPFAM" id="SSF52743">
    <property type="entry name" value="Subtilisin-like"/>
    <property type="match status" value="1"/>
</dbReference>
<evidence type="ECO:0000256" key="3">
    <source>
        <dbReference type="ARBA" id="ARBA00022801"/>
    </source>
</evidence>
<feature type="active site" description="Charge relay system" evidence="5">
    <location>
        <position position="39"/>
    </location>
</feature>
<dbReference type="InterPro" id="IPR036852">
    <property type="entry name" value="Peptidase_S8/S53_dom_sf"/>
</dbReference>
<dbReference type="InterPro" id="IPR023828">
    <property type="entry name" value="Peptidase_S8_Ser-AS"/>
</dbReference>
<dbReference type="InterPro" id="IPR023827">
    <property type="entry name" value="Peptidase_S8_Asp-AS"/>
</dbReference>
<evidence type="ECO:0000256" key="2">
    <source>
        <dbReference type="ARBA" id="ARBA00022670"/>
    </source>
</evidence>
<keyword evidence="9" id="KW-1185">Reference proteome</keyword>
<evidence type="ECO:0000256" key="6">
    <source>
        <dbReference type="RuleBase" id="RU003355"/>
    </source>
</evidence>
<evidence type="ECO:0000313" key="9">
    <source>
        <dbReference type="Proteomes" id="UP001302321"/>
    </source>
</evidence>
<reference evidence="8" key="2">
    <citation type="submission" date="2023-05" db="EMBL/GenBank/DDBJ databases">
        <authorList>
            <consortium name="Lawrence Berkeley National Laboratory"/>
            <person name="Steindorff A."/>
            <person name="Hensen N."/>
            <person name="Bonometti L."/>
            <person name="Westerberg I."/>
            <person name="Brannstrom I.O."/>
            <person name="Guillou S."/>
            <person name="Cros-Aarteil S."/>
            <person name="Calhoun S."/>
            <person name="Haridas S."/>
            <person name="Kuo A."/>
            <person name="Mondo S."/>
            <person name="Pangilinan J."/>
            <person name="Riley R."/>
            <person name="Labutti K."/>
            <person name="Andreopoulos B."/>
            <person name="Lipzen A."/>
            <person name="Chen C."/>
            <person name="Yanf M."/>
            <person name="Daum C."/>
            <person name="Ng V."/>
            <person name="Clum A."/>
            <person name="Ohm R."/>
            <person name="Martin F."/>
            <person name="Silar P."/>
            <person name="Natvig D."/>
            <person name="Lalanne C."/>
            <person name="Gautier V."/>
            <person name="Ament-Velasquez S.L."/>
            <person name="Kruys A."/>
            <person name="Hutchinson M.I."/>
            <person name="Powell A.J."/>
            <person name="Barry K."/>
            <person name="Miller A.N."/>
            <person name="Grigoriev I.V."/>
            <person name="Debuchy R."/>
            <person name="Gladieux P."/>
            <person name="Thoren M.H."/>
            <person name="Johannesson H."/>
        </authorList>
    </citation>
    <scope>NUCLEOTIDE SEQUENCE</scope>
    <source>
        <strain evidence="8">CBS 892.96</strain>
    </source>
</reference>
<dbReference type="PROSITE" id="PS51892">
    <property type="entry name" value="SUBTILASE"/>
    <property type="match status" value="1"/>
</dbReference>
<dbReference type="Proteomes" id="UP001302321">
    <property type="component" value="Unassembled WGS sequence"/>
</dbReference>
<dbReference type="PANTHER" id="PTHR43399:SF4">
    <property type="entry name" value="CELL WALL-ASSOCIATED PROTEASE"/>
    <property type="match status" value="1"/>
</dbReference>
<evidence type="ECO:0000256" key="1">
    <source>
        <dbReference type="ARBA" id="ARBA00011073"/>
    </source>
</evidence>
<reference evidence="8" key="1">
    <citation type="journal article" date="2023" name="Mol. Phylogenet. Evol.">
        <title>Genome-scale phylogeny and comparative genomics of the fungal order Sordariales.</title>
        <authorList>
            <person name="Hensen N."/>
            <person name="Bonometti L."/>
            <person name="Westerberg I."/>
            <person name="Brannstrom I.O."/>
            <person name="Guillou S."/>
            <person name="Cros-Aarteil S."/>
            <person name="Calhoun S."/>
            <person name="Haridas S."/>
            <person name="Kuo A."/>
            <person name="Mondo S."/>
            <person name="Pangilinan J."/>
            <person name="Riley R."/>
            <person name="LaButti K."/>
            <person name="Andreopoulos B."/>
            <person name="Lipzen A."/>
            <person name="Chen C."/>
            <person name="Yan M."/>
            <person name="Daum C."/>
            <person name="Ng V."/>
            <person name="Clum A."/>
            <person name="Steindorff A."/>
            <person name="Ohm R.A."/>
            <person name="Martin F."/>
            <person name="Silar P."/>
            <person name="Natvig D.O."/>
            <person name="Lalanne C."/>
            <person name="Gautier V."/>
            <person name="Ament-Velasquez S.L."/>
            <person name="Kruys A."/>
            <person name="Hutchinson M.I."/>
            <person name="Powell A.J."/>
            <person name="Barry K."/>
            <person name="Miller A.N."/>
            <person name="Grigoriev I.V."/>
            <person name="Debuchy R."/>
            <person name="Gladieux P."/>
            <person name="Hiltunen Thoren M."/>
            <person name="Johannesson H."/>
        </authorList>
    </citation>
    <scope>NUCLEOTIDE SEQUENCE</scope>
    <source>
        <strain evidence="8">CBS 892.96</strain>
    </source>
</reference>
<dbReference type="Pfam" id="PF00082">
    <property type="entry name" value="Peptidase_S8"/>
    <property type="match status" value="1"/>
</dbReference>
<proteinExistence type="inferred from homology"/>
<feature type="domain" description="Peptidase S8/S53" evidence="7">
    <location>
        <begin position="34"/>
        <end position="254"/>
    </location>
</feature>
<dbReference type="Gene3D" id="3.40.50.200">
    <property type="entry name" value="Peptidase S8/S53 domain"/>
    <property type="match status" value="1"/>
</dbReference>
<protein>
    <submittedName>
        <fullName evidence="8">Peptidase S8/S53 domain-containing protein</fullName>
    </submittedName>
</protein>
<feature type="active site" description="Charge relay system" evidence="5">
    <location>
        <position position="76"/>
    </location>
</feature>
<keyword evidence="4 5" id="KW-0720">Serine protease</keyword>
<dbReference type="AlphaFoldDB" id="A0AAN7A4J7"/>
<dbReference type="PROSITE" id="PS00136">
    <property type="entry name" value="SUBTILASE_ASP"/>
    <property type="match status" value="1"/>
</dbReference>
<dbReference type="PANTHER" id="PTHR43399">
    <property type="entry name" value="SUBTILISIN-RELATED"/>
    <property type="match status" value="1"/>
</dbReference>
<dbReference type="PROSITE" id="PS00138">
    <property type="entry name" value="SUBTILASE_SER"/>
    <property type="match status" value="1"/>
</dbReference>
<sequence>MDGEESESAKQWFKDLELDSHRVVNSRPIVRLSKIAIVDTGIDWKHPCFREAISSGRIVAKSFIPRQAGDQDTNGHGTHAAGLVLKVAPNSKLFIARVIEDGLSEEFERNSSAIARAIRWAVGQGVDIISMSFGYRTASSEITSAIRHAFSQNVILFAAASNSGVNPRSPISFPANLRQVICVHSSDGSGNPSPRNPPPIPDCSLAILGEGVAAAWPQNLYTERDDMLRVASGTSVATPIAAGLAALILEYAAQEGPEGETVTRWMQLRHCDEMRKMMHVLARDRGGYRSIAPSSLFDYHGEEMHQRVTGRINDVLDTL</sequence>
<evidence type="ECO:0000259" key="7">
    <source>
        <dbReference type="Pfam" id="PF00082"/>
    </source>
</evidence>
<comment type="caution">
    <text evidence="8">The sequence shown here is derived from an EMBL/GenBank/DDBJ whole genome shotgun (WGS) entry which is preliminary data.</text>
</comment>
<dbReference type="GO" id="GO:0004252">
    <property type="term" value="F:serine-type endopeptidase activity"/>
    <property type="evidence" value="ECO:0007669"/>
    <property type="project" value="UniProtKB-UniRule"/>
</dbReference>
<evidence type="ECO:0000256" key="4">
    <source>
        <dbReference type="ARBA" id="ARBA00022825"/>
    </source>
</evidence>
<evidence type="ECO:0000313" key="8">
    <source>
        <dbReference type="EMBL" id="KAK4173798.1"/>
    </source>
</evidence>
<dbReference type="EMBL" id="MU866319">
    <property type="protein sequence ID" value="KAK4173798.1"/>
    <property type="molecule type" value="Genomic_DNA"/>
</dbReference>
<organism evidence="8 9">
    <name type="scientific">Triangularia setosa</name>
    <dbReference type="NCBI Taxonomy" id="2587417"/>
    <lineage>
        <taxon>Eukaryota</taxon>
        <taxon>Fungi</taxon>
        <taxon>Dikarya</taxon>
        <taxon>Ascomycota</taxon>
        <taxon>Pezizomycotina</taxon>
        <taxon>Sordariomycetes</taxon>
        <taxon>Sordariomycetidae</taxon>
        <taxon>Sordariales</taxon>
        <taxon>Podosporaceae</taxon>
        <taxon>Triangularia</taxon>
    </lineage>
</organism>
<dbReference type="PRINTS" id="PR00723">
    <property type="entry name" value="SUBTILISIN"/>
</dbReference>
<dbReference type="InterPro" id="IPR015500">
    <property type="entry name" value="Peptidase_S8_subtilisin-rel"/>
</dbReference>
<accession>A0AAN7A4J7</accession>
<dbReference type="InterPro" id="IPR051048">
    <property type="entry name" value="Peptidase_S8/S53_subtilisin"/>
</dbReference>
<evidence type="ECO:0000256" key="5">
    <source>
        <dbReference type="PROSITE-ProRule" id="PRU01240"/>
    </source>
</evidence>